<evidence type="ECO:0000313" key="2">
    <source>
        <dbReference type="Proteomes" id="UP000594791"/>
    </source>
</evidence>
<dbReference type="Proteomes" id="UP000594791">
    <property type="component" value="Plasmid unnamed"/>
</dbReference>
<proteinExistence type="predicted"/>
<dbReference type="EMBL" id="CP065740">
    <property type="protein sequence ID" value="QPR80656.1"/>
    <property type="molecule type" value="Genomic_DNA"/>
</dbReference>
<geneLocation type="plasmid" evidence="1 2">
    <name>unnamed</name>
</geneLocation>
<keyword evidence="2" id="KW-1185">Reference proteome</keyword>
<name>A0A7T2QL57_9BACI</name>
<protein>
    <recommendedName>
        <fullName evidence="3">Transposase</fullName>
    </recommendedName>
</protein>
<reference evidence="1 2" key="1">
    <citation type="submission" date="2020-12" db="EMBL/GenBank/DDBJ databases">
        <title>FDA dAtabase for Regulatory Grade micrObial Sequences (FDA-ARGOS): Supporting development and validation of Infectious Disease Dx tests.</title>
        <authorList>
            <person name="Nelson B."/>
            <person name="Plummer A."/>
            <person name="Tallon L."/>
            <person name="Sadzewicz L."/>
            <person name="Zhao X."/>
            <person name="Boylan J."/>
            <person name="Ott S."/>
            <person name="Bowen H."/>
            <person name="Vavikolanu K."/>
            <person name="Mehta A."/>
            <person name="Aluvathingal J."/>
            <person name="Nadendla S."/>
            <person name="Myers T."/>
            <person name="Yan Y."/>
            <person name="Sichtig H."/>
        </authorList>
    </citation>
    <scope>NUCLEOTIDE SEQUENCE [LARGE SCALE GENOMIC DNA]</scope>
    <source>
        <strain evidence="1 2">FDAARGOS_920</strain>
        <plasmid evidence="1 2">unnamed</plasmid>
    </source>
</reference>
<keyword evidence="1" id="KW-0614">Plasmid</keyword>
<evidence type="ECO:0000313" key="1">
    <source>
        <dbReference type="EMBL" id="QPR80656.1"/>
    </source>
</evidence>
<sequence>MKALLKLAELPGSTYYYWIRNSNRPDKDKELKLLIQKIYDEHQGRYGTVAFAMS</sequence>
<organism evidence="1 2">
    <name type="scientific">Bacillus tropicus</name>
    <dbReference type="NCBI Taxonomy" id="2026188"/>
    <lineage>
        <taxon>Bacteria</taxon>
        <taxon>Bacillati</taxon>
        <taxon>Bacillota</taxon>
        <taxon>Bacilli</taxon>
        <taxon>Bacillales</taxon>
        <taxon>Bacillaceae</taxon>
        <taxon>Bacillus</taxon>
        <taxon>Bacillus cereus group</taxon>
    </lineage>
</organism>
<gene>
    <name evidence="1" type="ORF">I6G77_28000</name>
</gene>
<evidence type="ECO:0008006" key="3">
    <source>
        <dbReference type="Google" id="ProtNLM"/>
    </source>
</evidence>
<accession>A0A7T2QL57</accession>